<keyword evidence="1" id="KW-0175">Coiled coil</keyword>
<proteinExistence type="predicted"/>
<evidence type="ECO:0000259" key="3">
    <source>
        <dbReference type="Pfam" id="PF02371"/>
    </source>
</evidence>
<reference evidence="4 5" key="1">
    <citation type="submission" date="2015-11" db="EMBL/GenBank/DDBJ databases">
        <title>Draft Genome Sequence of the Strain BR 10423 (Rhizobium sp.) isolated from nodules of Mimosa pudica.</title>
        <authorList>
            <person name="Barauna A.C."/>
            <person name="Zilli J.E."/>
            <person name="Simoes-Araujo J.L."/>
            <person name="Reis V.M."/>
            <person name="James E.K."/>
            <person name="Reis F.B.Jr."/>
            <person name="Rouws L.F."/>
            <person name="Passos S.R."/>
            <person name="Gois S.R."/>
        </authorList>
    </citation>
    <scope>NUCLEOTIDE SEQUENCE [LARGE SCALE GENOMIC DNA]</scope>
    <source>
        <strain evidence="4 5">BR10423</strain>
    </source>
</reference>
<evidence type="ECO:0000313" key="5">
    <source>
        <dbReference type="Proteomes" id="UP000068164"/>
    </source>
</evidence>
<feature type="domain" description="Transposase IS116/IS110/IS902 C-terminal" evidence="3">
    <location>
        <begin position="282"/>
        <end position="356"/>
    </location>
</feature>
<dbReference type="GO" id="GO:0003677">
    <property type="term" value="F:DNA binding"/>
    <property type="evidence" value="ECO:0007669"/>
    <property type="project" value="InterPro"/>
</dbReference>
<dbReference type="InterPro" id="IPR002525">
    <property type="entry name" value="Transp_IS110-like_N"/>
</dbReference>
<dbReference type="PANTHER" id="PTHR33055:SF3">
    <property type="entry name" value="PUTATIVE TRANSPOSASE FOR IS117-RELATED"/>
    <property type="match status" value="1"/>
</dbReference>
<dbReference type="GO" id="GO:0004803">
    <property type="term" value="F:transposase activity"/>
    <property type="evidence" value="ECO:0007669"/>
    <property type="project" value="InterPro"/>
</dbReference>
<feature type="coiled-coil region" evidence="1">
    <location>
        <begin position="250"/>
        <end position="277"/>
    </location>
</feature>
<dbReference type="GO" id="GO:0006313">
    <property type="term" value="P:DNA transposition"/>
    <property type="evidence" value="ECO:0007669"/>
    <property type="project" value="InterPro"/>
</dbReference>
<sequence length="390" mass="43020">MAALVAAFSGMGRDDQRATAAKLMSGSSLIWLMVPSVMYLARWTAHLMAWTAPVPSAKMADVFQPRRNVFMPVVTVGLDLAKTVFQAHGVDDVGQTVLRRRLGRSELLAYFAKLPPCLIAMEACSSAHHWARELVTMGHDVRLIPPQYVKPYVKRNKTDAADAEAICEAATRPNMRFVPIKTRDQQAVLALHRSRSLLVRQRTASINAVRGLVGEFGLIAAKGRYRMSELRQRMNAMTPDHLPAIACQAINTLFDHINTLEGQIAAVEQQIVEWHKNNEDSRRLATAPGVGPITASAIVAAVGDGRQFQSARHFAAWLGLTPRMHASGKKERIGRISKGGDRHLRALLIHGARAIVGTLFRKNVPPRPWLLPLKPLRLLLFASVDIGDDI</sequence>
<keyword evidence="5" id="KW-1185">Reference proteome</keyword>
<dbReference type="InterPro" id="IPR047650">
    <property type="entry name" value="Transpos_IS110"/>
</dbReference>
<dbReference type="AlphaFoldDB" id="A0A120FFW9"/>
<evidence type="ECO:0000259" key="2">
    <source>
        <dbReference type="Pfam" id="PF01548"/>
    </source>
</evidence>
<dbReference type="Pfam" id="PF01548">
    <property type="entry name" value="DEDD_Tnp_IS110"/>
    <property type="match status" value="1"/>
</dbReference>
<comment type="caution">
    <text evidence="4">The sequence shown here is derived from an EMBL/GenBank/DDBJ whole genome shotgun (WGS) entry which is preliminary data.</text>
</comment>
<dbReference type="InterPro" id="IPR003346">
    <property type="entry name" value="Transposase_20"/>
</dbReference>
<feature type="domain" description="Transposase IS110-like N-terminal" evidence="2">
    <location>
        <begin position="76"/>
        <end position="213"/>
    </location>
</feature>
<accession>A0A120FFW9</accession>
<name>A0A120FFW9_9HYPH</name>
<dbReference type="NCBIfam" id="NF033542">
    <property type="entry name" value="transpos_IS110"/>
    <property type="match status" value="1"/>
</dbReference>
<dbReference type="PANTHER" id="PTHR33055">
    <property type="entry name" value="TRANSPOSASE FOR INSERTION SEQUENCE ELEMENT IS1111A"/>
    <property type="match status" value="1"/>
</dbReference>
<gene>
    <name evidence="4" type="ORF">AS026_19780</name>
</gene>
<dbReference type="EMBL" id="LNCD01000128">
    <property type="protein sequence ID" value="KWV43444.1"/>
    <property type="molecule type" value="Genomic_DNA"/>
</dbReference>
<evidence type="ECO:0000313" key="4">
    <source>
        <dbReference type="EMBL" id="KWV43444.1"/>
    </source>
</evidence>
<protein>
    <submittedName>
        <fullName evidence="4">Transposase</fullName>
    </submittedName>
</protein>
<evidence type="ECO:0000256" key="1">
    <source>
        <dbReference type="SAM" id="Coils"/>
    </source>
</evidence>
<dbReference type="Pfam" id="PF02371">
    <property type="entry name" value="Transposase_20"/>
    <property type="match status" value="1"/>
</dbReference>
<dbReference type="Proteomes" id="UP000068164">
    <property type="component" value="Unassembled WGS sequence"/>
</dbReference>
<organism evidence="4 5">
    <name type="scientific">Rhizobium altiplani</name>
    <dbReference type="NCBI Taxonomy" id="1864509"/>
    <lineage>
        <taxon>Bacteria</taxon>
        <taxon>Pseudomonadati</taxon>
        <taxon>Pseudomonadota</taxon>
        <taxon>Alphaproteobacteria</taxon>
        <taxon>Hyphomicrobiales</taxon>
        <taxon>Rhizobiaceae</taxon>
        <taxon>Rhizobium/Agrobacterium group</taxon>
        <taxon>Rhizobium</taxon>
    </lineage>
</organism>